<dbReference type="Proteomes" id="UP000034022">
    <property type="component" value="Unassembled WGS sequence"/>
</dbReference>
<sequence length="101" mass="11649">MKKEYIKIKDYAGIFAENKDKAKELRISKITPALSNRKMLVLDFDGVSGATQSFVHALISEPIRQFQNLALDNLEYKNCSEIVKEIIKTVYDYMQESLDDK</sequence>
<accession>A0A0G0MAC6</accession>
<dbReference type="AlphaFoldDB" id="A0A0G0MAC6"/>
<protein>
    <recommendedName>
        <fullName evidence="1">DUF4325 domain-containing protein</fullName>
    </recommendedName>
</protein>
<evidence type="ECO:0000313" key="3">
    <source>
        <dbReference type="Proteomes" id="UP000034022"/>
    </source>
</evidence>
<dbReference type="EMBL" id="LBUU01000003">
    <property type="protein sequence ID" value="KKQ70689.1"/>
    <property type="molecule type" value="Genomic_DNA"/>
</dbReference>
<feature type="domain" description="DUF4325" evidence="1">
    <location>
        <begin position="22"/>
        <end position="83"/>
    </location>
</feature>
<reference evidence="2 3" key="1">
    <citation type="journal article" date="2015" name="Nature">
        <title>rRNA introns, odd ribosomes, and small enigmatic genomes across a large radiation of phyla.</title>
        <authorList>
            <person name="Brown C.T."/>
            <person name="Hug L.A."/>
            <person name="Thomas B.C."/>
            <person name="Sharon I."/>
            <person name="Castelle C.J."/>
            <person name="Singh A."/>
            <person name="Wilkins M.J."/>
            <person name="Williams K.H."/>
            <person name="Banfield J.F."/>
        </authorList>
    </citation>
    <scope>NUCLEOTIDE SEQUENCE [LARGE SCALE GENOMIC DNA]</scope>
</reference>
<evidence type="ECO:0000259" key="1">
    <source>
        <dbReference type="Pfam" id="PF14213"/>
    </source>
</evidence>
<dbReference type="InterPro" id="IPR025474">
    <property type="entry name" value="DUF4325"/>
</dbReference>
<gene>
    <name evidence="2" type="ORF">US91_C0003G0019</name>
</gene>
<comment type="caution">
    <text evidence="2">The sequence shown here is derived from an EMBL/GenBank/DDBJ whole genome shotgun (WGS) entry which is preliminary data.</text>
</comment>
<organism evidence="2 3">
    <name type="scientific">Candidatus Falkowbacteria bacterium GW2011_GWE1_38_31</name>
    <dbReference type="NCBI Taxonomy" id="1618638"/>
    <lineage>
        <taxon>Bacteria</taxon>
        <taxon>Candidatus Falkowiibacteriota</taxon>
    </lineage>
</organism>
<dbReference type="Pfam" id="PF14213">
    <property type="entry name" value="DUF4325"/>
    <property type="match status" value="1"/>
</dbReference>
<proteinExistence type="predicted"/>
<name>A0A0G0MAC6_9BACT</name>
<evidence type="ECO:0000313" key="2">
    <source>
        <dbReference type="EMBL" id="KKQ70689.1"/>
    </source>
</evidence>